<reference evidence="1 2" key="1">
    <citation type="submission" date="2021-07" db="EMBL/GenBank/DDBJ databases">
        <authorList>
            <person name="Palmer J.M."/>
        </authorList>
    </citation>
    <scope>NUCLEOTIDE SEQUENCE [LARGE SCALE GENOMIC DNA]</scope>
    <source>
        <strain evidence="1 2">AT_MEX2019</strain>
        <tissue evidence="1">Muscle</tissue>
    </source>
</reference>
<sequence length="107" mass="11917">MPISKAKSLSKVFKQDALSVNFIRFHSFGRVEGLVLSGSLGGSSSRAPGSASPLCGHARTYDRRGKSHLHSMVRLGIFQLCQAFTDLPLYDILHWKQNNFLRLDRKG</sequence>
<accession>A0ABU7CJP6</accession>
<evidence type="ECO:0000313" key="2">
    <source>
        <dbReference type="Proteomes" id="UP001345963"/>
    </source>
</evidence>
<dbReference type="Proteomes" id="UP001345963">
    <property type="component" value="Unassembled WGS sequence"/>
</dbReference>
<comment type="caution">
    <text evidence="1">The sequence shown here is derived from an EMBL/GenBank/DDBJ whole genome shotgun (WGS) entry which is preliminary data.</text>
</comment>
<dbReference type="EMBL" id="JAHUTI010092551">
    <property type="protein sequence ID" value="MED6262430.1"/>
    <property type="molecule type" value="Genomic_DNA"/>
</dbReference>
<proteinExistence type="predicted"/>
<keyword evidence="2" id="KW-1185">Reference proteome</keyword>
<organism evidence="1 2">
    <name type="scientific">Ataeniobius toweri</name>
    <dbReference type="NCBI Taxonomy" id="208326"/>
    <lineage>
        <taxon>Eukaryota</taxon>
        <taxon>Metazoa</taxon>
        <taxon>Chordata</taxon>
        <taxon>Craniata</taxon>
        <taxon>Vertebrata</taxon>
        <taxon>Euteleostomi</taxon>
        <taxon>Actinopterygii</taxon>
        <taxon>Neopterygii</taxon>
        <taxon>Teleostei</taxon>
        <taxon>Neoteleostei</taxon>
        <taxon>Acanthomorphata</taxon>
        <taxon>Ovalentaria</taxon>
        <taxon>Atherinomorphae</taxon>
        <taxon>Cyprinodontiformes</taxon>
        <taxon>Goodeidae</taxon>
        <taxon>Ataeniobius</taxon>
    </lineage>
</organism>
<protein>
    <submittedName>
        <fullName evidence="1">Uncharacterized protein</fullName>
    </submittedName>
</protein>
<name>A0ABU7CJP6_9TELE</name>
<gene>
    <name evidence="1" type="ORF">ATANTOWER_019313</name>
</gene>
<evidence type="ECO:0000313" key="1">
    <source>
        <dbReference type="EMBL" id="MED6262430.1"/>
    </source>
</evidence>